<dbReference type="Pfam" id="PF00990">
    <property type="entry name" value="GGDEF"/>
    <property type="match status" value="1"/>
</dbReference>
<dbReference type="InterPro" id="IPR029787">
    <property type="entry name" value="Nucleotide_cyclase"/>
</dbReference>
<feature type="transmembrane region" description="Helical" evidence="4">
    <location>
        <begin position="58"/>
        <end position="76"/>
    </location>
</feature>
<sequence>MVSYSRTLAMRLIRWTTPRGGFDTAFKFVFFMLVIHAVSMTTEYLLVGKIGLPPLTRFALSFLTAAPFVALTLFAVHRSYVLHLRLAALASTDMLTGLKNRRAFVSLTEDHFRSGDQGYVMIADADHFKDINDTYGHAVGDLCLQAVADRLRGVINPDDIVARIGGEEFGIYVRCDPAAIRALGIAVCSPICVTHDPAQLPVCLTLSIGAATTIPGETLERAMRRADEALYQAKLGGRGALVTWAGPPKLPQDDPVQSRTSFSPVVG</sequence>
<dbReference type="RefSeq" id="WP_090184963.1">
    <property type="nucleotide sequence ID" value="NZ_FOTF01000002.1"/>
</dbReference>
<evidence type="ECO:0000313" key="6">
    <source>
        <dbReference type="EMBL" id="SFK79801.1"/>
    </source>
</evidence>
<accession>A0A1I4CIL3</accession>
<comment type="catalytic activity">
    <reaction evidence="2">
        <text>2 GTP = 3',3'-c-di-GMP + 2 diphosphate</text>
        <dbReference type="Rhea" id="RHEA:24898"/>
        <dbReference type="ChEBI" id="CHEBI:33019"/>
        <dbReference type="ChEBI" id="CHEBI:37565"/>
        <dbReference type="ChEBI" id="CHEBI:58805"/>
        <dbReference type="EC" id="2.7.7.65"/>
    </reaction>
</comment>
<dbReference type="PROSITE" id="PS50887">
    <property type="entry name" value="GGDEF"/>
    <property type="match status" value="1"/>
</dbReference>
<keyword evidence="4" id="KW-1133">Transmembrane helix</keyword>
<dbReference type="SMART" id="SM00267">
    <property type="entry name" value="GGDEF"/>
    <property type="match status" value="1"/>
</dbReference>
<feature type="region of interest" description="Disordered" evidence="3">
    <location>
        <begin position="246"/>
        <end position="267"/>
    </location>
</feature>
<dbReference type="SUPFAM" id="SSF55073">
    <property type="entry name" value="Nucleotide cyclase"/>
    <property type="match status" value="1"/>
</dbReference>
<dbReference type="PANTHER" id="PTHR45138:SF9">
    <property type="entry name" value="DIGUANYLATE CYCLASE DGCM-RELATED"/>
    <property type="match status" value="1"/>
</dbReference>
<dbReference type="InterPro" id="IPR000160">
    <property type="entry name" value="GGDEF_dom"/>
</dbReference>
<dbReference type="OrthoDB" id="9812260at2"/>
<dbReference type="GO" id="GO:1902201">
    <property type="term" value="P:negative regulation of bacterial-type flagellum-dependent cell motility"/>
    <property type="evidence" value="ECO:0007669"/>
    <property type="project" value="TreeGrafter"/>
</dbReference>
<reference evidence="6 7" key="1">
    <citation type="submission" date="2016-10" db="EMBL/GenBank/DDBJ databases">
        <authorList>
            <person name="de Groot N.N."/>
        </authorList>
    </citation>
    <scope>NUCLEOTIDE SEQUENCE [LARGE SCALE GENOMIC DNA]</scope>
    <source>
        <strain evidence="6 7">DSM 16199</strain>
    </source>
</reference>
<dbReference type="Proteomes" id="UP000199550">
    <property type="component" value="Unassembled WGS sequence"/>
</dbReference>
<evidence type="ECO:0000256" key="1">
    <source>
        <dbReference type="ARBA" id="ARBA00012528"/>
    </source>
</evidence>
<dbReference type="NCBIfam" id="TIGR00254">
    <property type="entry name" value="GGDEF"/>
    <property type="match status" value="1"/>
</dbReference>
<dbReference type="InterPro" id="IPR043128">
    <property type="entry name" value="Rev_trsase/Diguanyl_cyclase"/>
</dbReference>
<name>A0A1I4CIL3_9RHOB</name>
<dbReference type="InterPro" id="IPR050469">
    <property type="entry name" value="Diguanylate_Cyclase"/>
</dbReference>
<dbReference type="EMBL" id="FOTF01000002">
    <property type="protein sequence ID" value="SFK79801.1"/>
    <property type="molecule type" value="Genomic_DNA"/>
</dbReference>
<dbReference type="GO" id="GO:0043709">
    <property type="term" value="P:cell adhesion involved in single-species biofilm formation"/>
    <property type="evidence" value="ECO:0007669"/>
    <property type="project" value="TreeGrafter"/>
</dbReference>
<dbReference type="STRING" id="195913.SAMN04488004_102131"/>
<organism evidence="6 7">
    <name type="scientific">Loktanella salsilacus</name>
    <dbReference type="NCBI Taxonomy" id="195913"/>
    <lineage>
        <taxon>Bacteria</taxon>
        <taxon>Pseudomonadati</taxon>
        <taxon>Pseudomonadota</taxon>
        <taxon>Alphaproteobacteria</taxon>
        <taxon>Rhodobacterales</taxon>
        <taxon>Roseobacteraceae</taxon>
        <taxon>Loktanella</taxon>
    </lineage>
</organism>
<feature type="compositionally biased region" description="Polar residues" evidence="3">
    <location>
        <begin position="255"/>
        <end position="267"/>
    </location>
</feature>
<keyword evidence="4" id="KW-0472">Membrane</keyword>
<keyword evidence="7" id="KW-1185">Reference proteome</keyword>
<dbReference type="Gene3D" id="3.30.70.270">
    <property type="match status" value="1"/>
</dbReference>
<dbReference type="PANTHER" id="PTHR45138">
    <property type="entry name" value="REGULATORY COMPONENTS OF SENSORY TRANSDUCTION SYSTEM"/>
    <property type="match status" value="1"/>
</dbReference>
<keyword evidence="4" id="KW-0812">Transmembrane</keyword>
<dbReference type="AlphaFoldDB" id="A0A1I4CIL3"/>
<dbReference type="GO" id="GO:0005886">
    <property type="term" value="C:plasma membrane"/>
    <property type="evidence" value="ECO:0007669"/>
    <property type="project" value="TreeGrafter"/>
</dbReference>
<protein>
    <recommendedName>
        <fullName evidence="1">diguanylate cyclase</fullName>
        <ecNumber evidence="1">2.7.7.65</ecNumber>
    </recommendedName>
</protein>
<evidence type="ECO:0000259" key="5">
    <source>
        <dbReference type="PROSITE" id="PS50887"/>
    </source>
</evidence>
<feature type="domain" description="GGDEF" evidence="5">
    <location>
        <begin position="116"/>
        <end position="246"/>
    </location>
</feature>
<evidence type="ECO:0000256" key="4">
    <source>
        <dbReference type="SAM" id="Phobius"/>
    </source>
</evidence>
<feature type="transmembrane region" description="Helical" evidence="4">
    <location>
        <begin position="20"/>
        <end position="38"/>
    </location>
</feature>
<dbReference type="EC" id="2.7.7.65" evidence="1"/>
<proteinExistence type="predicted"/>
<dbReference type="CDD" id="cd01949">
    <property type="entry name" value="GGDEF"/>
    <property type="match status" value="1"/>
</dbReference>
<evidence type="ECO:0000313" key="7">
    <source>
        <dbReference type="Proteomes" id="UP000199550"/>
    </source>
</evidence>
<evidence type="ECO:0000256" key="2">
    <source>
        <dbReference type="ARBA" id="ARBA00034247"/>
    </source>
</evidence>
<dbReference type="GO" id="GO:0052621">
    <property type="term" value="F:diguanylate cyclase activity"/>
    <property type="evidence" value="ECO:0007669"/>
    <property type="project" value="UniProtKB-EC"/>
</dbReference>
<evidence type="ECO:0000256" key="3">
    <source>
        <dbReference type="SAM" id="MobiDB-lite"/>
    </source>
</evidence>
<gene>
    <name evidence="6" type="ORF">SAMN04488004_102131</name>
</gene>